<evidence type="ECO:0000256" key="15">
    <source>
        <dbReference type="ARBA" id="ARBA00023136"/>
    </source>
</evidence>
<dbReference type="Pfam" id="PF01148">
    <property type="entry name" value="CTP_transf_1"/>
    <property type="match status" value="1"/>
</dbReference>
<feature type="transmembrane region" description="Helical" evidence="19">
    <location>
        <begin position="108"/>
        <end position="126"/>
    </location>
</feature>
<feature type="transmembrane region" description="Helical" evidence="19">
    <location>
        <begin position="198"/>
        <end position="218"/>
    </location>
</feature>
<evidence type="ECO:0000256" key="2">
    <source>
        <dbReference type="ARBA" id="ARBA00004651"/>
    </source>
</evidence>
<keyword evidence="12 18" id="KW-0548">Nucleotidyltransferase</keyword>
<evidence type="ECO:0000256" key="13">
    <source>
        <dbReference type="ARBA" id="ARBA00022989"/>
    </source>
</evidence>
<keyword evidence="15 19" id="KW-0472">Membrane</keyword>
<feature type="transmembrane region" description="Helical" evidence="19">
    <location>
        <begin position="12"/>
        <end position="43"/>
    </location>
</feature>
<feature type="transmembrane region" description="Helical" evidence="19">
    <location>
        <begin position="132"/>
        <end position="152"/>
    </location>
</feature>
<evidence type="ECO:0000313" key="20">
    <source>
        <dbReference type="EMBL" id="URD66756.1"/>
    </source>
</evidence>
<evidence type="ECO:0000313" key="21">
    <source>
        <dbReference type="Proteomes" id="UP001056819"/>
    </source>
</evidence>
<evidence type="ECO:0000256" key="19">
    <source>
        <dbReference type="SAM" id="Phobius"/>
    </source>
</evidence>
<feature type="transmembrane region" description="Helical" evidence="19">
    <location>
        <begin position="55"/>
        <end position="71"/>
    </location>
</feature>
<evidence type="ECO:0000256" key="16">
    <source>
        <dbReference type="ARBA" id="ARBA00023209"/>
    </source>
</evidence>
<keyword evidence="16" id="KW-0594">Phospholipid biosynthesis</keyword>
<organism evidence="20 21">
    <name type="scientific">Conchiformibius steedae DSM 2580</name>
    <dbReference type="NCBI Taxonomy" id="1121352"/>
    <lineage>
        <taxon>Bacteria</taxon>
        <taxon>Pseudomonadati</taxon>
        <taxon>Pseudomonadota</taxon>
        <taxon>Betaproteobacteria</taxon>
        <taxon>Neisseriales</taxon>
        <taxon>Neisseriaceae</taxon>
        <taxon>Conchiformibius</taxon>
    </lineage>
</organism>
<sequence>MLKQRIITALVLLPLMLLMLFAAGEAVWAAFAGVIVLTALWEFSRLCGFTVKQQTVYTVSVALFLLTAYLGGWQLPALAWAGVLVFWLVLMPFWLWKKWSWRGLHVRTAAAGLMMLIPFWFALRLLRLEGSAALLLWVMGIVWVADIFAYFAGKRWGKRKLAPAVSPGKTWEGAAGGLVAVMGYILLSRSVWGAEGSVFLLVLLVTVMVALSIGGDLLESWFKRGAGMKDSSNLLPGHGGVLDRIDGLIAVVSTYAALWVLFG</sequence>
<evidence type="ECO:0000256" key="17">
    <source>
        <dbReference type="ARBA" id="ARBA00023264"/>
    </source>
</evidence>
<dbReference type="GO" id="GO:0016024">
    <property type="term" value="P:CDP-diacylglycerol biosynthetic process"/>
    <property type="evidence" value="ECO:0007669"/>
    <property type="project" value="TreeGrafter"/>
</dbReference>
<gene>
    <name evidence="20" type="ORF">LNQ82_05840</name>
</gene>
<accession>A0AAE9KYZ0</accession>
<dbReference type="PROSITE" id="PS01315">
    <property type="entry name" value="CDS"/>
    <property type="match status" value="1"/>
</dbReference>
<evidence type="ECO:0000256" key="8">
    <source>
        <dbReference type="ARBA" id="ARBA00022475"/>
    </source>
</evidence>
<proteinExistence type="inferred from homology"/>
<keyword evidence="17" id="KW-1208">Phospholipid metabolism</keyword>
<dbReference type="Proteomes" id="UP001056819">
    <property type="component" value="Chromosome"/>
</dbReference>
<evidence type="ECO:0000256" key="1">
    <source>
        <dbReference type="ARBA" id="ARBA00001698"/>
    </source>
</evidence>
<evidence type="ECO:0000256" key="6">
    <source>
        <dbReference type="ARBA" id="ARBA00012487"/>
    </source>
</evidence>
<dbReference type="PANTHER" id="PTHR46382">
    <property type="entry name" value="PHOSPHATIDATE CYTIDYLYLTRANSFERASE"/>
    <property type="match status" value="1"/>
</dbReference>
<protein>
    <recommendedName>
        <fullName evidence="7 18">Phosphatidate cytidylyltransferase</fullName>
        <ecNumber evidence="6 18">2.7.7.41</ecNumber>
    </recommendedName>
</protein>
<evidence type="ECO:0000256" key="5">
    <source>
        <dbReference type="ARBA" id="ARBA00010185"/>
    </source>
</evidence>
<keyword evidence="13 19" id="KW-1133">Transmembrane helix</keyword>
<dbReference type="InterPro" id="IPR000374">
    <property type="entry name" value="PC_trans"/>
</dbReference>
<evidence type="ECO:0000256" key="9">
    <source>
        <dbReference type="ARBA" id="ARBA00022516"/>
    </source>
</evidence>
<dbReference type="RefSeq" id="WP_027022231.1">
    <property type="nucleotide sequence ID" value="NZ_CP097501.1"/>
</dbReference>
<comment type="pathway">
    <text evidence="4">Lipid metabolism.</text>
</comment>
<keyword evidence="8" id="KW-1003">Cell membrane</keyword>
<dbReference type="GO" id="GO:0004605">
    <property type="term" value="F:phosphatidate cytidylyltransferase activity"/>
    <property type="evidence" value="ECO:0007669"/>
    <property type="project" value="UniProtKB-EC"/>
</dbReference>
<keyword evidence="10 18" id="KW-0808">Transferase</keyword>
<dbReference type="EC" id="2.7.7.41" evidence="6 18"/>
<keyword evidence="11 18" id="KW-0812">Transmembrane</keyword>
<evidence type="ECO:0000256" key="12">
    <source>
        <dbReference type="ARBA" id="ARBA00022695"/>
    </source>
</evidence>
<comment type="catalytic activity">
    <reaction evidence="1 18">
        <text>a 1,2-diacyl-sn-glycero-3-phosphate + CTP + H(+) = a CDP-1,2-diacyl-sn-glycerol + diphosphate</text>
        <dbReference type="Rhea" id="RHEA:16229"/>
        <dbReference type="ChEBI" id="CHEBI:15378"/>
        <dbReference type="ChEBI" id="CHEBI:33019"/>
        <dbReference type="ChEBI" id="CHEBI:37563"/>
        <dbReference type="ChEBI" id="CHEBI:58332"/>
        <dbReference type="ChEBI" id="CHEBI:58608"/>
        <dbReference type="EC" id="2.7.7.41"/>
    </reaction>
</comment>
<keyword evidence="14" id="KW-0443">Lipid metabolism</keyword>
<evidence type="ECO:0000256" key="4">
    <source>
        <dbReference type="ARBA" id="ARBA00005189"/>
    </source>
</evidence>
<name>A0AAE9KYZ0_9NEIS</name>
<comment type="similarity">
    <text evidence="5 18">Belongs to the CDS family.</text>
</comment>
<evidence type="ECO:0000256" key="3">
    <source>
        <dbReference type="ARBA" id="ARBA00005119"/>
    </source>
</evidence>
<keyword evidence="9" id="KW-0444">Lipid biosynthesis</keyword>
<dbReference type="GO" id="GO:0005886">
    <property type="term" value="C:plasma membrane"/>
    <property type="evidence" value="ECO:0007669"/>
    <property type="project" value="UniProtKB-SubCell"/>
</dbReference>
<dbReference type="EMBL" id="CP097501">
    <property type="protein sequence ID" value="URD66756.1"/>
    <property type="molecule type" value="Genomic_DNA"/>
</dbReference>
<evidence type="ECO:0000256" key="11">
    <source>
        <dbReference type="ARBA" id="ARBA00022692"/>
    </source>
</evidence>
<feature type="transmembrane region" description="Helical" evidence="19">
    <location>
        <begin position="77"/>
        <end position="96"/>
    </location>
</feature>
<comment type="pathway">
    <text evidence="3 18">Phospholipid metabolism; CDP-diacylglycerol biosynthesis; CDP-diacylglycerol from sn-glycerol 3-phosphate: step 3/3.</text>
</comment>
<evidence type="ECO:0000256" key="18">
    <source>
        <dbReference type="RuleBase" id="RU003938"/>
    </source>
</evidence>
<comment type="subcellular location">
    <subcellularLocation>
        <location evidence="2">Cell membrane</location>
        <topology evidence="2">Multi-pass membrane protein</topology>
    </subcellularLocation>
</comment>
<evidence type="ECO:0000256" key="7">
    <source>
        <dbReference type="ARBA" id="ARBA00019373"/>
    </source>
</evidence>
<dbReference type="AlphaFoldDB" id="A0AAE9KYZ0"/>
<dbReference type="PANTHER" id="PTHR46382:SF1">
    <property type="entry name" value="PHOSPHATIDATE CYTIDYLYLTRANSFERASE"/>
    <property type="match status" value="1"/>
</dbReference>
<evidence type="ECO:0000256" key="10">
    <source>
        <dbReference type="ARBA" id="ARBA00022679"/>
    </source>
</evidence>
<reference evidence="20" key="1">
    <citation type="submission" date="2022-05" db="EMBL/GenBank/DDBJ databases">
        <title>Alysiella filiformis genome sequencing.</title>
        <authorList>
            <person name="Viehboeck T."/>
        </authorList>
    </citation>
    <scope>NUCLEOTIDE SEQUENCE</scope>
    <source>
        <strain evidence="20">DSM 2580</strain>
    </source>
</reference>
<evidence type="ECO:0000256" key="14">
    <source>
        <dbReference type="ARBA" id="ARBA00023098"/>
    </source>
</evidence>